<reference evidence="3" key="1">
    <citation type="journal article" date="2019" name="Int. J. Syst. Evol. Microbiol.">
        <title>The Global Catalogue of Microorganisms (GCM) 10K type strain sequencing project: providing services to taxonomists for standard genome sequencing and annotation.</title>
        <authorList>
            <consortium name="The Broad Institute Genomics Platform"/>
            <consortium name="The Broad Institute Genome Sequencing Center for Infectious Disease"/>
            <person name="Wu L."/>
            <person name="Ma J."/>
        </authorList>
    </citation>
    <scope>NUCLEOTIDE SEQUENCE [LARGE SCALE GENOMIC DNA]</scope>
    <source>
        <strain evidence="3">JCM 10671</strain>
    </source>
</reference>
<dbReference type="RefSeq" id="WP_344605934.1">
    <property type="nucleotide sequence ID" value="NZ_BAAAHE010000023.1"/>
</dbReference>
<evidence type="ECO:0000313" key="2">
    <source>
        <dbReference type="EMBL" id="GAA0624059.1"/>
    </source>
</evidence>
<evidence type="ECO:0000313" key="3">
    <source>
        <dbReference type="Proteomes" id="UP001500957"/>
    </source>
</evidence>
<feature type="region of interest" description="Disordered" evidence="1">
    <location>
        <begin position="84"/>
        <end position="106"/>
    </location>
</feature>
<evidence type="ECO:0008006" key="4">
    <source>
        <dbReference type="Google" id="ProtNLM"/>
    </source>
</evidence>
<protein>
    <recommendedName>
        <fullName evidence="4">Zinc-finger domain-containing protein</fullName>
    </recommendedName>
</protein>
<gene>
    <name evidence="2" type="ORF">GCM10009547_28990</name>
</gene>
<name>A0ABN1GYY5_9ACTN</name>
<evidence type="ECO:0000256" key="1">
    <source>
        <dbReference type="SAM" id="MobiDB-lite"/>
    </source>
</evidence>
<dbReference type="EMBL" id="BAAAHE010000023">
    <property type="protein sequence ID" value="GAA0624059.1"/>
    <property type="molecule type" value="Genomic_DNA"/>
</dbReference>
<accession>A0ABN1GYY5</accession>
<keyword evidence="3" id="KW-1185">Reference proteome</keyword>
<organism evidence="2 3">
    <name type="scientific">Sporichthya brevicatena</name>
    <dbReference type="NCBI Taxonomy" id="171442"/>
    <lineage>
        <taxon>Bacteria</taxon>
        <taxon>Bacillati</taxon>
        <taxon>Actinomycetota</taxon>
        <taxon>Actinomycetes</taxon>
        <taxon>Sporichthyales</taxon>
        <taxon>Sporichthyaceae</taxon>
        <taxon>Sporichthya</taxon>
    </lineage>
</organism>
<sequence length="106" mass="11182">MGPSLAPSLQDVVAALTFDAGPYLSCDECFDLLCAYVEHVAANRPADPAMRRHVEACPVCGEDAQFLLEVVVADRVGARAASNLLSRGRGPRAGSDARPAPRSSTR</sequence>
<proteinExistence type="predicted"/>
<comment type="caution">
    <text evidence="2">The sequence shown here is derived from an EMBL/GenBank/DDBJ whole genome shotgun (WGS) entry which is preliminary data.</text>
</comment>
<dbReference type="Proteomes" id="UP001500957">
    <property type="component" value="Unassembled WGS sequence"/>
</dbReference>